<keyword evidence="7 8" id="KW-0472">Membrane</keyword>
<organism evidence="9 10">
    <name type="scientific">Mesopusillimonas faecipullorum</name>
    <dbReference type="NCBI Taxonomy" id="2755040"/>
    <lineage>
        <taxon>Bacteria</taxon>
        <taxon>Pseudomonadati</taxon>
        <taxon>Pseudomonadota</taxon>
        <taxon>Betaproteobacteria</taxon>
        <taxon>Burkholderiales</taxon>
        <taxon>Alcaligenaceae</taxon>
        <taxon>Mesopusillimonas</taxon>
    </lineage>
</organism>
<feature type="transmembrane region" description="Helical" evidence="8">
    <location>
        <begin position="91"/>
        <end position="109"/>
    </location>
</feature>
<evidence type="ECO:0000256" key="5">
    <source>
        <dbReference type="ARBA" id="ARBA00022692"/>
    </source>
</evidence>
<name>A0ABS8CCR4_9BURK</name>
<keyword evidence="5 8" id="KW-0812">Transmembrane</keyword>
<feature type="transmembrane region" description="Helical" evidence="8">
    <location>
        <begin position="115"/>
        <end position="135"/>
    </location>
</feature>
<gene>
    <name evidence="9" type="ORF">H0484_07785</name>
</gene>
<dbReference type="CDD" id="cd06550">
    <property type="entry name" value="TM_ABC_iron-siderophores_like"/>
    <property type="match status" value="1"/>
</dbReference>
<keyword evidence="6 8" id="KW-1133">Transmembrane helix</keyword>
<evidence type="ECO:0000256" key="6">
    <source>
        <dbReference type="ARBA" id="ARBA00022989"/>
    </source>
</evidence>
<protein>
    <submittedName>
        <fullName evidence="9">Iron ABC transporter permease</fullName>
    </submittedName>
</protein>
<feature type="transmembrane region" description="Helical" evidence="8">
    <location>
        <begin position="59"/>
        <end position="79"/>
    </location>
</feature>
<dbReference type="Pfam" id="PF01032">
    <property type="entry name" value="FecCD"/>
    <property type="match status" value="1"/>
</dbReference>
<comment type="caution">
    <text evidence="9">The sequence shown here is derived from an EMBL/GenBank/DDBJ whole genome shotgun (WGS) entry which is preliminary data.</text>
</comment>
<comment type="subcellular location">
    <subcellularLocation>
        <location evidence="1">Cell membrane</location>
        <topology evidence="1">Multi-pass membrane protein</topology>
    </subcellularLocation>
</comment>
<keyword evidence="3" id="KW-0813">Transport</keyword>
<proteinExistence type="inferred from homology"/>
<feature type="transmembrane region" description="Helical" evidence="8">
    <location>
        <begin position="306"/>
        <end position="325"/>
    </location>
</feature>
<dbReference type="RefSeq" id="WP_226954012.1">
    <property type="nucleotide sequence ID" value="NZ_JACDXW010000003.1"/>
</dbReference>
<dbReference type="EMBL" id="JACDXW010000003">
    <property type="protein sequence ID" value="MCB5363647.1"/>
    <property type="molecule type" value="Genomic_DNA"/>
</dbReference>
<evidence type="ECO:0000256" key="4">
    <source>
        <dbReference type="ARBA" id="ARBA00022475"/>
    </source>
</evidence>
<feature type="transmembrane region" description="Helical" evidence="8">
    <location>
        <begin position="276"/>
        <end position="294"/>
    </location>
</feature>
<dbReference type="InterPro" id="IPR037294">
    <property type="entry name" value="ABC_BtuC-like"/>
</dbReference>
<reference evidence="9 10" key="1">
    <citation type="submission" date="2020-07" db="EMBL/GenBank/DDBJ databases">
        <title>Pusillimonas sp. nov., isolated from poultry manure in Taiwan.</title>
        <authorList>
            <person name="Lin S.-Y."/>
            <person name="Tang Y.-S."/>
            <person name="Young C.-C."/>
        </authorList>
    </citation>
    <scope>NUCLEOTIDE SEQUENCE [LARGE SCALE GENOMIC DNA]</scope>
    <source>
        <strain evidence="9 10">CC-YST705</strain>
    </source>
</reference>
<feature type="transmembrane region" description="Helical" evidence="8">
    <location>
        <begin position="144"/>
        <end position="165"/>
    </location>
</feature>
<dbReference type="Proteomes" id="UP000776983">
    <property type="component" value="Unassembled WGS sequence"/>
</dbReference>
<accession>A0ABS8CCR4</accession>
<evidence type="ECO:0000256" key="7">
    <source>
        <dbReference type="ARBA" id="ARBA00023136"/>
    </source>
</evidence>
<dbReference type="PANTHER" id="PTHR30472:SF70">
    <property type="entry name" value="MOLYBDATE IMPORT SYSTEM PERMEASE PROTEIN MOLB"/>
    <property type="match status" value="1"/>
</dbReference>
<dbReference type="InterPro" id="IPR000522">
    <property type="entry name" value="ABC_transptr_permease_BtuC"/>
</dbReference>
<dbReference type="Gene3D" id="1.10.3470.10">
    <property type="entry name" value="ABC transporter involved in vitamin B12 uptake, BtuC"/>
    <property type="match status" value="1"/>
</dbReference>
<evidence type="ECO:0000256" key="2">
    <source>
        <dbReference type="ARBA" id="ARBA00007935"/>
    </source>
</evidence>
<feature type="transmembrane region" description="Helical" evidence="8">
    <location>
        <begin position="235"/>
        <end position="264"/>
    </location>
</feature>
<keyword evidence="10" id="KW-1185">Reference proteome</keyword>
<dbReference type="SUPFAM" id="SSF81345">
    <property type="entry name" value="ABC transporter involved in vitamin B12 uptake, BtuC"/>
    <property type="match status" value="1"/>
</dbReference>
<evidence type="ECO:0000256" key="1">
    <source>
        <dbReference type="ARBA" id="ARBA00004651"/>
    </source>
</evidence>
<sequence>MTSLRYTALLAALLILLLVTLALSLSAGKYPVGLPALWASLTGHHSSALLDTVVWQLRLPRALAAALIGAALSAAGAAYQAMFRNPLVSPDILGVSAGAGLGASLGIFMSLSLLWVQGLAFAGGLLAVACVYLVGRAARRQDSVLVLVLAGVAIGALLSAGLSLLKLLADPTSQLPSITFWLMGGLQAVTSHELRWLAPGIAMAMLPLILLRWRVNILNLPDHEALAMGQNPNRLRLLLIAAATLLTACSVAFAGIIAWVGLIMPHIARLLVGAEFSRLLPTAALLGAVFLVLTDLLARAVSHTELPLGLLTSLLGAPFFLYLLLRSRRLS</sequence>
<evidence type="ECO:0000256" key="3">
    <source>
        <dbReference type="ARBA" id="ARBA00022448"/>
    </source>
</evidence>
<evidence type="ECO:0000256" key="8">
    <source>
        <dbReference type="SAM" id="Phobius"/>
    </source>
</evidence>
<feature type="transmembrane region" description="Helical" evidence="8">
    <location>
        <begin position="196"/>
        <end position="215"/>
    </location>
</feature>
<keyword evidence="4" id="KW-1003">Cell membrane</keyword>
<comment type="similarity">
    <text evidence="2">Belongs to the binding-protein-dependent transport system permease family. FecCD subfamily.</text>
</comment>
<evidence type="ECO:0000313" key="9">
    <source>
        <dbReference type="EMBL" id="MCB5363647.1"/>
    </source>
</evidence>
<evidence type="ECO:0000313" key="10">
    <source>
        <dbReference type="Proteomes" id="UP000776983"/>
    </source>
</evidence>
<dbReference type="PANTHER" id="PTHR30472">
    <property type="entry name" value="FERRIC ENTEROBACTIN TRANSPORT SYSTEM PERMEASE PROTEIN"/>
    <property type="match status" value="1"/>
</dbReference>